<comment type="cofactor">
    <cofactor evidence="1">
        <name>[4Fe-4S] cluster</name>
        <dbReference type="ChEBI" id="CHEBI:49883"/>
    </cofactor>
</comment>
<dbReference type="PANTHER" id="PTHR43273">
    <property type="entry name" value="ANAEROBIC SULFATASE-MATURATING ENZYME HOMOLOG ASLB-RELATED"/>
    <property type="match status" value="1"/>
</dbReference>
<evidence type="ECO:0000256" key="1">
    <source>
        <dbReference type="ARBA" id="ARBA00001966"/>
    </source>
</evidence>
<dbReference type="STRING" id="1433126.BN938_0585"/>
<dbReference type="SFLD" id="SFLDG01384">
    <property type="entry name" value="thioether_bond_formation_requi"/>
    <property type="match status" value="1"/>
</dbReference>
<dbReference type="AlphaFoldDB" id="A0A060R6M8"/>
<accession>A0A060R6M8</accession>
<keyword evidence="2" id="KW-0949">S-adenosyl-L-methionine</keyword>
<keyword evidence="3" id="KW-0479">Metal-binding</keyword>
<dbReference type="InterPro" id="IPR007197">
    <property type="entry name" value="rSAM"/>
</dbReference>
<dbReference type="SFLD" id="SFLDG01067">
    <property type="entry name" value="SPASM/twitch_domain_containing"/>
    <property type="match status" value="1"/>
</dbReference>
<dbReference type="InterPro" id="IPR023867">
    <property type="entry name" value="Sulphatase_maturase_rSAM"/>
</dbReference>
<keyword evidence="4" id="KW-0408">Iron</keyword>
<reference evidence="6 7" key="1">
    <citation type="journal article" date="2015" name="Genome Announc.">
        <title>Complete Genome Sequence of the Novel Leech Symbiont Mucinivorans hirudinis M3T.</title>
        <authorList>
            <person name="Nelson M.C."/>
            <person name="Bomar L."/>
            <person name="Graf J."/>
        </authorList>
    </citation>
    <scope>NUCLEOTIDE SEQUENCE [LARGE SCALE GENOMIC DNA]</scope>
    <source>
        <strain evidence="7">M3</strain>
    </source>
</reference>
<evidence type="ECO:0000256" key="5">
    <source>
        <dbReference type="ARBA" id="ARBA00023014"/>
    </source>
</evidence>
<name>A0A060R6M8_9BACT</name>
<keyword evidence="5" id="KW-0411">Iron-sulfur</keyword>
<dbReference type="EMBL" id="HG934468">
    <property type="protein sequence ID" value="CDN30690.1"/>
    <property type="molecule type" value="Genomic_DNA"/>
</dbReference>
<evidence type="ECO:0000256" key="2">
    <source>
        <dbReference type="ARBA" id="ARBA00022691"/>
    </source>
</evidence>
<gene>
    <name evidence="6" type="ORF">BN938_0585</name>
</gene>
<dbReference type="InterPro" id="IPR058240">
    <property type="entry name" value="rSAM_sf"/>
</dbReference>
<dbReference type="Gene3D" id="3.20.20.70">
    <property type="entry name" value="Aldolase class I"/>
    <property type="match status" value="1"/>
</dbReference>
<dbReference type="eggNOG" id="COG0641">
    <property type="taxonomic scope" value="Bacteria"/>
</dbReference>
<dbReference type="KEGG" id="rbc:BN938_0585"/>
<keyword evidence="7" id="KW-1185">Reference proteome</keyword>
<evidence type="ECO:0000313" key="6">
    <source>
        <dbReference type="EMBL" id="CDN30690.1"/>
    </source>
</evidence>
<evidence type="ECO:0000256" key="3">
    <source>
        <dbReference type="ARBA" id="ARBA00022723"/>
    </source>
</evidence>
<dbReference type="HOGENOM" id="CLU_009273_3_4_10"/>
<dbReference type="OrthoDB" id="9763993at2"/>
<dbReference type="InterPro" id="IPR013785">
    <property type="entry name" value="Aldolase_TIM"/>
</dbReference>
<evidence type="ECO:0000313" key="7">
    <source>
        <dbReference type="Proteomes" id="UP000027616"/>
    </source>
</evidence>
<dbReference type="SUPFAM" id="SSF102114">
    <property type="entry name" value="Radical SAM enzymes"/>
    <property type="match status" value="1"/>
</dbReference>
<proteinExistence type="predicted"/>
<dbReference type="SFLD" id="SFLDG01386">
    <property type="entry name" value="main_SPASM_domain-containing"/>
    <property type="match status" value="1"/>
</dbReference>
<protein>
    <submittedName>
        <fullName evidence="6">Arylsulfatase regulator (Fe-S oxidoreductase)</fullName>
    </submittedName>
</protein>
<sequence length="547" mass="64437">MKRHKTISEQVFTTDLYKSFFPLTKVFELNGNMYIYDAKSHFLTEINEEQLAYILDRNLSKHNSMPIYISKLLDIGFFSQIGLSKITPPQEEINNIVCYEIENYFPRKFFLDITEECTLRCKYCFYTNEDEEKRRHTQNHMDEYTAYKAIDYYYARYACAVNKLPRNIFKNEQRMLPPNLSWWGGEPLLQFDLIKKTKSYFESLDWESLGISLLDVQYSIVSNFTIISDEIIDFIVDNAIYLTVSMDGDMPEHDKNRVFQDGSGSFDTVFRNLCYLIEKYPDYANKYVTLQSVLTDNIDGNKVVDFMNTTFNIDDRVKRKVANWSYGRQRITGEFIPGILLDVDSNCILNNFTNTMLCLRDKCEADLEVYISSNRELYYELLSLFVLEESINFDFPEIRDINSTFSCPIGSDTMFISRNGDIHCCCKTDQSFPLGNVNTGLDPGKIVQLYEKYFNKIEQQCTSCWAIRFCKICPAFTCYNGKIKLPETHECEYIRTLAVLSMCKYLILNIEFDELYEKVFIYFRKRKKEFRIDSQPFNIKIISHEKN</sequence>
<evidence type="ECO:0000256" key="4">
    <source>
        <dbReference type="ARBA" id="ARBA00023004"/>
    </source>
</evidence>
<dbReference type="Proteomes" id="UP000027616">
    <property type="component" value="Chromosome I"/>
</dbReference>
<organism evidence="6 7">
    <name type="scientific">Mucinivorans hirudinis</name>
    <dbReference type="NCBI Taxonomy" id="1433126"/>
    <lineage>
        <taxon>Bacteria</taxon>
        <taxon>Pseudomonadati</taxon>
        <taxon>Bacteroidota</taxon>
        <taxon>Bacteroidia</taxon>
        <taxon>Bacteroidales</taxon>
        <taxon>Rikenellaceae</taxon>
        <taxon>Mucinivorans</taxon>
    </lineage>
</organism>
<dbReference type="GO" id="GO:0016491">
    <property type="term" value="F:oxidoreductase activity"/>
    <property type="evidence" value="ECO:0007669"/>
    <property type="project" value="InterPro"/>
</dbReference>
<dbReference type="PANTHER" id="PTHR43273:SF8">
    <property type="entry name" value="RADICAL SAM DOMAIN PROTEIN"/>
    <property type="match status" value="1"/>
</dbReference>
<dbReference type="SFLD" id="SFLDS00029">
    <property type="entry name" value="Radical_SAM"/>
    <property type="match status" value="1"/>
</dbReference>